<organism evidence="1 2">
    <name type="scientific">Rubroshorea leprosula</name>
    <dbReference type="NCBI Taxonomy" id="152421"/>
    <lineage>
        <taxon>Eukaryota</taxon>
        <taxon>Viridiplantae</taxon>
        <taxon>Streptophyta</taxon>
        <taxon>Embryophyta</taxon>
        <taxon>Tracheophyta</taxon>
        <taxon>Spermatophyta</taxon>
        <taxon>Magnoliopsida</taxon>
        <taxon>eudicotyledons</taxon>
        <taxon>Gunneridae</taxon>
        <taxon>Pentapetalae</taxon>
        <taxon>rosids</taxon>
        <taxon>malvids</taxon>
        <taxon>Malvales</taxon>
        <taxon>Dipterocarpaceae</taxon>
        <taxon>Rubroshorea</taxon>
    </lineage>
</organism>
<sequence length="45" mass="5045">MPEGRPVALAPSVVGLDGVFWRLRNVLKVQTELYRKKKSGGKFCL</sequence>
<reference evidence="1 2" key="1">
    <citation type="journal article" date="2021" name="Commun. Biol.">
        <title>The genome of Shorea leprosula (Dipterocarpaceae) highlights the ecological relevance of drought in aseasonal tropical rainforests.</title>
        <authorList>
            <person name="Ng K.K.S."/>
            <person name="Kobayashi M.J."/>
            <person name="Fawcett J.A."/>
            <person name="Hatakeyama M."/>
            <person name="Paape T."/>
            <person name="Ng C.H."/>
            <person name="Ang C.C."/>
            <person name="Tnah L.H."/>
            <person name="Lee C.T."/>
            <person name="Nishiyama T."/>
            <person name="Sese J."/>
            <person name="O'Brien M.J."/>
            <person name="Copetti D."/>
            <person name="Mohd Noor M.I."/>
            <person name="Ong R.C."/>
            <person name="Putra M."/>
            <person name="Sireger I.Z."/>
            <person name="Indrioko S."/>
            <person name="Kosugi Y."/>
            <person name="Izuno A."/>
            <person name="Isagi Y."/>
            <person name="Lee S.L."/>
            <person name="Shimizu K.K."/>
        </authorList>
    </citation>
    <scope>NUCLEOTIDE SEQUENCE [LARGE SCALE GENOMIC DNA]</scope>
    <source>
        <strain evidence="1">214</strain>
    </source>
</reference>
<dbReference type="AlphaFoldDB" id="A0AAV5M9R9"/>
<name>A0AAV5M9R9_9ROSI</name>
<evidence type="ECO:0000313" key="1">
    <source>
        <dbReference type="EMBL" id="GKV46546.1"/>
    </source>
</evidence>
<protein>
    <submittedName>
        <fullName evidence="1">Uncharacterized protein</fullName>
    </submittedName>
</protein>
<dbReference type="EMBL" id="BPVZ01000210">
    <property type="protein sequence ID" value="GKV46546.1"/>
    <property type="molecule type" value="Genomic_DNA"/>
</dbReference>
<proteinExistence type="predicted"/>
<comment type="caution">
    <text evidence="1">The sequence shown here is derived from an EMBL/GenBank/DDBJ whole genome shotgun (WGS) entry which is preliminary data.</text>
</comment>
<evidence type="ECO:0000313" key="2">
    <source>
        <dbReference type="Proteomes" id="UP001054252"/>
    </source>
</evidence>
<dbReference type="Proteomes" id="UP001054252">
    <property type="component" value="Unassembled WGS sequence"/>
</dbReference>
<keyword evidence="2" id="KW-1185">Reference proteome</keyword>
<accession>A0AAV5M9R9</accession>
<gene>
    <name evidence="1" type="ORF">SLEP1_g53519</name>
</gene>